<keyword evidence="2" id="KW-1185">Reference proteome</keyword>
<evidence type="ECO:0000313" key="1">
    <source>
        <dbReference type="EMBL" id="MBD2770664.1"/>
    </source>
</evidence>
<dbReference type="RefSeq" id="WP_190824963.1">
    <property type="nucleotide sequence ID" value="NZ_CAWPPI010000007.1"/>
</dbReference>
<gene>
    <name evidence="1" type="ORF">ICL16_00615</name>
</gene>
<comment type="caution">
    <text evidence="1">The sequence shown here is derived from an EMBL/GenBank/DDBJ whole genome shotgun (WGS) entry which is preliminary data.</text>
</comment>
<dbReference type="AlphaFoldDB" id="A0A8J6XAC5"/>
<reference evidence="1" key="1">
    <citation type="submission" date="2020-09" db="EMBL/GenBank/DDBJ databases">
        <title>Iningainema tapete sp. nov. (Scytonemataceae, Cyanobacteria) from greenhouses in central Florida (USA) produces two types of nodularin with biosynthetic potential for microcystin-LR and anabaenopeptins.</title>
        <authorList>
            <person name="Berthold D.E."/>
            <person name="Lefler F.W."/>
            <person name="Huang I.-S."/>
            <person name="Abdulla H."/>
            <person name="Zimba P.V."/>
            <person name="Laughinghouse H.D. IV."/>
        </authorList>
    </citation>
    <scope>NUCLEOTIDE SEQUENCE</scope>
    <source>
        <strain evidence="1">BLCCT55</strain>
    </source>
</reference>
<name>A0A8J6XAC5_9CYAN</name>
<dbReference type="EMBL" id="JACXAE010000007">
    <property type="protein sequence ID" value="MBD2770664.1"/>
    <property type="molecule type" value="Genomic_DNA"/>
</dbReference>
<accession>A0A8J6XAC5</accession>
<sequence>MTDTSLLKPGKKYQYRHKTLTYSRRGDDARGKFTYIFKGARGGEIKLSERAVYREVFELEPEQLHMSDGVRELIKTNSDNKLKALDLNQLESFNYQ</sequence>
<evidence type="ECO:0000313" key="2">
    <source>
        <dbReference type="Proteomes" id="UP000629098"/>
    </source>
</evidence>
<dbReference type="Proteomes" id="UP000629098">
    <property type="component" value="Unassembled WGS sequence"/>
</dbReference>
<protein>
    <submittedName>
        <fullName evidence="1">Uncharacterized protein</fullName>
    </submittedName>
</protein>
<organism evidence="1 2">
    <name type="scientific">Iningainema tapete BLCC-T55</name>
    <dbReference type="NCBI Taxonomy" id="2748662"/>
    <lineage>
        <taxon>Bacteria</taxon>
        <taxon>Bacillati</taxon>
        <taxon>Cyanobacteriota</taxon>
        <taxon>Cyanophyceae</taxon>
        <taxon>Nostocales</taxon>
        <taxon>Scytonemataceae</taxon>
        <taxon>Iningainema tapete</taxon>
    </lineage>
</organism>
<proteinExistence type="predicted"/>